<gene>
    <name evidence="2" type="primary">Or-403</name>
    <name evidence="2" type="synonym">Nful_v1.0-Or-403-NTEdH</name>
    <name evidence="2" type="ORF">NFUL_NFUL000002</name>
</gene>
<keyword evidence="1" id="KW-0812">Transmembrane</keyword>
<evidence type="ECO:0000313" key="2">
    <source>
        <dbReference type="EMBL" id="KAF3054640.1"/>
    </source>
</evidence>
<feature type="transmembrane region" description="Helical" evidence="1">
    <location>
        <begin position="62"/>
        <end position="83"/>
    </location>
</feature>
<evidence type="ECO:0000313" key="3">
    <source>
        <dbReference type="Proteomes" id="UP000479987"/>
    </source>
</evidence>
<protein>
    <submittedName>
        <fullName evidence="2">Odorant receptor 403</fullName>
    </submittedName>
</protein>
<feature type="transmembrane region" description="Helical" evidence="1">
    <location>
        <begin position="139"/>
        <end position="158"/>
    </location>
</feature>
<name>A0A6G1LQ93_9HYME</name>
<feature type="non-terminal residue" evidence="2">
    <location>
        <position position="1"/>
    </location>
</feature>
<organism evidence="2 3">
    <name type="scientific">Nylanderia fulva</name>
    <dbReference type="NCBI Taxonomy" id="613905"/>
    <lineage>
        <taxon>Eukaryota</taxon>
        <taxon>Metazoa</taxon>
        <taxon>Ecdysozoa</taxon>
        <taxon>Arthropoda</taxon>
        <taxon>Hexapoda</taxon>
        <taxon>Insecta</taxon>
        <taxon>Pterygota</taxon>
        <taxon>Neoptera</taxon>
        <taxon>Endopterygota</taxon>
        <taxon>Hymenoptera</taxon>
        <taxon>Apocrita</taxon>
        <taxon>Aculeata</taxon>
        <taxon>Formicoidea</taxon>
        <taxon>Formicidae</taxon>
        <taxon>Formicinae</taxon>
        <taxon>Nylanderia</taxon>
    </lineage>
</organism>
<comment type="caution">
    <text evidence="2">The sequence shown here is derived from an EMBL/GenBank/DDBJ whole genome shotgun (WGS) entry which is preliminary data.</text>
</comment>
<keyword evidence="3" id="KW-1185">Reference proteome</keyword>
<dbReference type="Proteomes" id="UP000479987">
    <property type="component" value="Unassembled WGS sequence"/>
</dbReference>
<keyword evidence="1" id="KW-0472">Membrane</keyword>
<keyword evidence="1" id="KW-1133">Transmembrane helix</keyword>
<dbReference type="AlphaFoldDB" id="A0A6G1LQ93"/>
<reference evidence="2 3" key="1">
    <citation type="submission" date="2019-08" db="EMBL/GenBank/DDBJ databases">
        <title>High quality draft denovo assembly of Nylanderia fulva.</title>
        <authorList>
            <person name="Vargo E.L."/>
            <person name="Tarone A.M."/>
            <person name="Konganti K.R."/>
        </authorList>
    </citation>
    <scope>NUCLEOTIDE SEQUENCE [LARGE SCALE GENOMIC DNA]</scope>
    <source>
        <strain evidence="2">TAMU-Nful-2015</strain>
        <tissue evidence="2">Whole body</tissue>
    </source>
</reference>
<keyword evidence="2" id="KW-0675">Receptor</keyword>
<sequence>IITTQNEIKTTMNDSMILSLVMVCTTFFVLIVLIPTVILSYIKIENKLKIIELFIIELPDKIIILLIFSTLIYISNINISVNFVKEKEIFLMEIFVGEVQYTVRYLICKSNITMACAVICGAFPLLYLSSAPFQCQINFFLPCQLCIFYLVVILIHTTSLHIEYVEYYQQIAWSAYSIPWFEKSHKTITNISILIQRSKKPLLISMGGMFPVLSIQYYANFIKTISSYFMTIRAAIPE</sequence>
<proteinExistence type="predicted"/>
<feature type="transmembrane region" description="Helical" evidence="1">
    <location>
        <begin position="103"/>
        <end position="127"/>
    </location>
</feature>
<dbReference type="EMBL" id="SGBU01000001">
    <property type="protein sequence ID" value="KAF3054640.1"/>
    <property type="molecule type" value="Genomic_DNA"/>
</dbReference>
<evidence type="ECO:0000256" key="1">
    <source>
        <dbReference type="SAM" id="Phobius"/>
    </source>
</evidence>
<feature type="transmembrane region" description="Helical" evidence="1">
    <location>
        <begin position="16"/>
        <end position="42"/>
    </location>
</feature>
<accession>A0A6G1LQ93</accession>